<comment type="caution">
    <text evidence="3">The sequence shown here is derived from an EMBL/GenBank/DDBJ whole genome shotgun (WGS) entry which is preliminary data.</text>
</comment>
<dbReference type="InterPro" id="IPR020904">
    <property type="entry name" value="Sc_DH/Rdtase_CS"/>
</dbReference>
<evidence type="ECO:0000313" key="3">
    <source>
        <dbReference type="EMBL" id="MBB4908234.1"/>
    </source>
</evidence>
<dbReference type="PRINTS" id="PR00081">
    <property type="entry name" value="GDHRDH"/>
</dbReference>
<dbReference type="AlphaFoldDB" id="A0A7W7VFK4"/>
<dbReference type="RefSeq" id="WP_184812327.1">
    <property type="nucleotide sequence ID" value="NZ_JACHJQ010000004.1"/>
</dbReference>
<dbReference type="NCBIfam" id="NF005095">
    <property type="entry name" value="PRK06523.1"/>
    <property type="match status" value="1"/>
</dbReference>
<dbReference type="PRINTS" id="PR00080">
    <property type="entry name" value="SDRFAMILY"/>
</dbReference>
<dbReference type="GO" id="GO:0016491">
    <property type="term" value="F:oxidoreductase activity"/>
    <property type="evidence" value="ECO:0007669"/>
    <property type="project" value="UniProtKB-KW"/>
</dbReference>
<dbReference type="Proteomes" id="UP000520767">
    <property type="component" value="Unassembled WGS sequence"/>
</dbReference>
<dbReference type="PROSITE" id="PS00061">
    <property type="entry name" value="ADH_SHORT"/>
    <property type="match status" value="1"/>
</dbReference>
<accession>A0A7W7VFK4</accession>
<dbReference type="FunFam" id="3.40.50.720:FF:000084">
    <property type="entry name" value="Short-chain dehydrogenase reductase"/>
    <property type="match status" value="1"/>
</dbReference>
<dbReference type="InterPro" id="IPR002347">
    <property type="entry name" value="SDR_fam"/>
</dbReference>
<dbReference type="InterPro" id="IPR036291">
    <property type="entry name" value="NAD(P)-bd_dom_sf"/>
</dbReference>
<comment type="similarity">
    <text evidence="1">Belongs to the short-chain dehydrogenases/reductases (SDR) family.</text>
</comment>
<evidence type="ECO:0000256" key="1">
    <source>
        <dbReference type="ARBA" id="ARBA00006484"/>
    </source>
</evidence>
<keyword evidence="2" id="KW-0560">Oxidoreductase</keyword>
<gene>
    <name evidence="3" type="ORF">FHR82_004476</name>
</gene>
<dbReference type="PANTHER" id="PTHR43477">
    <property type="entry name" value="DIHYDROANTICAPSIN 7-DEHYDROGENASE"/>
    <property type="match status" value="1"/>
</dbReference>
<evidence type="ECO:0000313" key="4">
    <source>
        <dbReference type="Proteomes" id="UP000520767"/>
    </source>
</evidence>
<dbReference type="SUPFAM" id="SSF51735">
    <property type="entry name" value="NAD(P)-binding Rossmann-fold domains"/>
    <property type="match status" value="1"/>
</dbReference>
<dbReference type="InterPro" id="IPR051122">
    <property type="entry name" value="SDR_DHRS6-like"/>
</dbReference>
<dbReference type="Pfam" id="PF13561">
    <property type="entry name" value="adh_short_C2"/>
    <property type="match status" value="1"/>
</dbReference>
<sequence>MDSLEGRHAVVTGGSKGTGAAVAERLRAAGAKVTAIARGEADITADLTDPATAEAVAEQVGQLDILVHVAGGSSAPSGGYEALDDATWQRELDLNLLAAVRLDRALVPRMTRGAIVHVTSIQARMPLWNGTLAYAAAKAALRTYSRGLANQLAPQGIRVNTVSPGGIQTPAADALVTRLATEFDGDEKSARDSLMNALGGVPLGRFATPEEVAEVVAFLVSDAAAAVTGADYAVDGGTVPTT</sequence>
<name>A0A7W7VFK4_9PSEU</name>
<dbReference type="PANTHER" id="PTHR43477:SF1">
    <property type="entry name" value="DIHYDROANTICAPSIN 7-DEHYDROGENASE"/>
    <property type="match status" value="1"/>
</dbReference>
<keyword evidence="4" id="KW-1185">Reference proteome</keyword>
<proteinExistence type="inferred from homology"/>
<dbReference type="Gene3D" id="3.40.50.720">
    <property type="entry name" value="NAD(P)-binding Rossmann-like Domain"/>
    <property type="match status" value="1"/>
</dbReference>
<evidence type="ECO:0000256" key="2">
    <source>
        <dbReference type="ARBA" id="ARBA00023002"/>
    </source>
</evidence>
<organism evidence="3 4">
    <name type="scientific">Actinophytocola algeriensis</name>
    <dbReference type="NCBI Taxonomy" id="1768010"/>
    <lineage>
        <taxon>Bacteria</taxon>
        <taxon>Bacillati</taxon>
        <taxon>Actinomycetota</taxon>
        <taxon>Actinomycetes</taxon>
        <taxon>Pseudonocardiales</taxon>
        <taxon>Pseudonocardiaceae</taxon>
    </lineage>
</organism>
<protein>
    <submittedName>
        <fullName evidence="3">NAD(P)-dependent dehydrogenase (Short-subunit alcohol dehydrogenase family)</fullName>
    </submittedName>
</protein>
<reference evidence="3 4" key="1">
    <citation type="submission" date="2020-08" db="EMBL/GenBank/DDBJ databases">
        <title>Genomic Encyclopedia of Type Strains, Phase III (KMG-III): the genomes of soil and plant-associated and newly described type strains.</title>
        <authorList>
            <person name="Whitman W."/>
        </authorList>
    </citation>
    <scope>NUCLEOTIDE SEQUENCE [LARGE SCALE GENOMIC DNA]</scope>
    <source>
        <strain evidence="3 4">CECT 8960</strain>
    </source>
</reference>
<dbReference type="EMBL" id="JACHJQ010000004">
    <property type="protein sequence ID" value="MBB4908234.1"/>
    <property type="molecule type" value="Genomic_DNA"/>
</dbReference>